<comment type="caution">
    <text evidence="1">The sequence shown here is derived from an EMBL/GenBank/DDBJ whole genome shotgun (WGS) entry which is preliminary data.</text>
</comment>
<organism evidence="1 2">
    <name type="scientific">Trifolium medium</name>
    <dbReference type="NCBI Taxonomy" id="97028"/>
    <lineage>
        <taxon>Eukaryota</taxon>
        <taxon>Viridiplantae</taxon>
        <taxon>Streptophyta</taxon>
        <taxon>Embryophyta</taxon>
        <taxon>Tracheophyta</taxon>
        <taxon>Spermatophyta</taxon>
        <taxon>Magnoliopsida</taxon>
        <taxon>eudicotyledons</taxon>
        <taxon>Gunneridae</taxon>
        <taxon>Pentapetalae</taxon>
        <taxon>rosids</taxon>
        <taxon>fabids</taxon>
        <taxon>Fabales</taxon>
        <taxon>Fabaceae</taxon>
        <taxon>Papilionoideae</taxon>
        <taxon>50 kb inversion clade</taxon>
        <taxon>NPAAA clade</taxon>
        <taxon>Hologalegina</taxon>
        <taxon>IRL clade</taxon>
        <taxon>Trifolieae</taxon>
        <taxon>Trifolium</taxon>
    </lineage>
</organism>
<proteinExistence type="predicted"/>
<reference evidence="1 2" key="1">
    <citation type="journal article" date="2018" name="Front. Plant Sci.">
        <title>Red Clover (Trifolium pratense) and Zigzag Clover (T. medium) - A Picture of Genomic Similarities and Differences.</title>
        <authorList>
            <person name="Dluhosova J."/>
            <person name="Istvanek J."/>
            <person name="Nedelnik J."/>
            <person name="Repkova J."/>
        </authorList>
    </citation>
    <scope>NUCLEOTIDE SEQUENCE [LARGE SCALE GENOMIC DNA]</scope>
    <source>
        <strain evidence="2">cv. 10/8</strain>
        <tissue evidence="1">Leaf</tissue>
    </source>
</reference>
<protein>
    <submittedName>
        <fullName evidence="1">Uncharacterized protein</fullName>
    </submittedName>
</protein>
<evidence type="ECO:0000313" key="1">
    <source>
        <dbReference type="EMBL" id="MCI40379.1"/>
    </source>
</evidence>
<feature type="non-terminal residue" evidence="1">
    <location>
        <position position="1"/>
    </location>
</feature>
<accession>A0A392RVH7</accession>
<sequence>IAIAPPSTMIRPTDNNFCFLDADLRLDTPPLSCEYVDLLPHHLRCGRGDWIGEGDLPSTTTPSQVDDRWRVDAERWWFGGQ</sequence>
<dbReference type="AlphaFoldDB" id="A0A392RVH7"/>
<dbReference type="EMBL" id="LXQA010279056">
    <property type="protein sequence ID" value="MCI40379.1"/>
    <property type="molecule type" value="Genomic_DNA"/>
</dbReference>
<evidence type="ECO:0000313" key="2">
    <source>
        <dbReference type="Proteomes" id="UP000265520"/>
    </source>
</evidence>
<keyword evidence="2" id="KW-1185">Reference proteome</keyword>
<name>A0A392RVH7_9FABA</name>
<dbReference type="Proteomes" id="UP000265520">
    <property type="component" value="Unassembled WGS sequence"/>
</dbReference>